<keyword evidence="10" id="KW-1185">Reference proteome</keyword>
<comment type="similarity">
    <text evidence="1 7">Belongs to the cytochrome P450 family.</text>
</comment>
<gene>
    <name evidence="9" type="ORF">NN4_83660</name>
</gene>
<feature type="region of interest" description="Disordered" evidence="8">
    <location>
        <begin position="86"/>
        <end position="105"/>
    </location>
</feature>
<evidence type="ECO:0000256" key="4">
    <source>
        <dbReference type="ARBA" id="ARBA00023002"/>
    </source>
</evidence>
<keyword evidence="4 7" id="KW-0560">Oxidoreductase</keyword>
<evidence type="ECO:0000256" key="6">
    <source>
        <dbReference type="ARBA" id="ARBA00023033"/>
    </source>
</evidence>
<dbReference type="GO" id="GO:0004497">
    <property type="term" value="F:monooxygenase activity"/>
    <property type="evidence" value="ECO:0007669"/>
    <property type="project" value="UniProtKB-KW"/>
</dbReference>
<reference evidence="9 10" key="1">
    <citation type="submission" date="2019-07" db="EMBL/GenBank/DDBJ databases">
        <title>Whole genome shotgun sequence of Nocardia ninae NBRC 108245.</title>
        <authorList>
            <person name="Hosoyama A."/>
            <person name="Uohara A."/>
            <person name="Ohji S."/>
            <person name="Ichikawa N."/>
        </authorList>
    </citation>
    <scope>NUCLEOTIDE SEQUENCE [LARGE SCALE GENOMIC DNA]</scope>
    <source>
        <strain evidence="9 10">NBRC 108245</strain>
    </source>
</reference>
<dbReference type="GO" id="GO:0020037">
    <property type="term" value="F:heme binding"/>
    <property type="evidence" value="ECO:0007669"/>
    <property type="project" value="InterPro"/>
</dbReference>
<dbReference type="InterPro" id="IPR036396">
    <property type="entry name" value="Cyt_P450_sf"/>
</dbReference>
<evidence type="ECO:0000256" key="7">
    <source>
        <dbReference type="RuleBase" id="RU000461"/>
    </source>
</evidence>
<keyword evidence="6 7" id="KW-0503">Monooxygenase</keyword>
<keyword evidence="2 7" id="KW-0349">Heme</keyword>
<name>A0A511MUM3_9NOCA</name>
<dbReference type="PROSITE" id="PS00086">
    <property type="entry name" value="CYTOCHROME_P450"/>
    <property type="match status" value="1"/>
</dbReference>
<dbReference type="PRINTS" id="PR00359">
    <property type="entry name" value="BP450"/>
</dbReference>
<proteinExistence type="inferred from homology"/>
<accession>A0A511MUM3</accession>
<dbReference type="Pfam" id="PF00067">
    <property type="entry name" value="p450"/>
    <property type="match status" value="1"/>
</dbReference>
<organism evidence="9 10">
    <name type="scientific">Nocardia ninae NBRC 108245</name>
    <dbReference type="NCBI Taxonomy" id="1210091"/>
    <lineage>
        <taxon>Bacteria</taxon>
        <taxon>Bacillati</taxon>
        <taxon>Actinomycetota</taxon>
        <taxon>Actinomycetes</taxon>
        <taxon>Mycobacteriales</taxon>
        <taxon>Nocardiaceae</taxon>
        <taxon>Nocardia</taxon>
    </lineage>
</organism>
<dbReference type="Proteomes" id="UP000321424">
    <property type="component" value="Unassembled WGS sequence"/>
</dbReference>
<dbReference type="GO" id="GO:0005506">
    <property type="term" value="F:iron ion binding"/>
    <property type="evidence" value="ECO:0007669"/>
    <property type="project" value="InterPro"/>
</dbReference>
<dbReference type="AlphaFoldDB" id="A0A511MUM3"/>
<dbReference type="InterPro" id="IPR002397">
    <property type="entry name" value="Cyt_P450_B"/>
</dbReference>
<evidence type="ECO:0000256" key="2">
    <source>
        <dbReference type="ARBA" id="ARBA00022617"/>
    </source>
</evidence>
<protein>
    <recommendedName>
        <fullName evidence="11">Cytochrome P450</fullName>
    </recommendedName>
</protein>
<dbReference type="InterPro" id="IPR001128">
    <property type="entry name" value="Cyt_P450"/>
</dbReference>
<dbReference type="SUPFAM" id="SSF48264">
    <property type="entry name" value="Cytochrome P450"/>
    <property type="match status" value="1"/>
</dbReference>
<dbReference type="Gene3D" id="1.10.630.10">
    <property type="entry name" value="Cytochrome P450"/>
    <property type="match status" value="1"/>
</dbReference>
<dbReference type="EMBL" id="BJXA01000117">
    <property type="protein sequence ID" value="GEM43847.1"/>
    <property type="molecule type" value="Genomic_DNA"/>
</dbReference>
<dbReference type="GO" id="GO:0016705">
    <property type="term" value="F:oxidoreductase activity, acting on paired donors, with incorporation or reduction of molecular oxygen"/>
    <property type="evidence" value="ECO:0007669"/>
    <property type="project" value="InterPro"/>
</dbReference>
<evidence type="ECO:0000313" key="9">
    <source>
        <dbReference type="EMBL" id="GEM43847.1"/>
    </source>
</evidence>
<dbReference type="InterPro" id="IPR017972">
    <property type="entry name" value="Cyt_P450_CS"/>
</dbReference>
<comment type="caution">
    <text evidence="9">The sequence shown here is derived from an EMBL/GenBank/DDBJ whole genome shotgun (WGS) entry which is preliminary data.</text>
</comment>
<keyword evidence="5 7" id="KW-0408">Iron</keyword>
<evidence type="ECO:0000256" key="1">
    <source>
        <dbReference type="ARBA" id="ARBA00010617"/>
    </source>
</evidence>
<evidence type="ECO:0000256" key="5">
    <source>
        <dbReference type="ARBA" id="ARBA00023004"/>
    </source>
</evidence>
<sequence length="105" mass="11004">MPLRSTIAIGRMSVANHAACDPSRVRPSKRRNATLGGAEIPTGELVLVALASANRDERHFADPAAFAPDRPSNHIAFGHGIHYCLGGPGQDGGPHRADPARPALP</sequence>
<dbReference type="PANTHER" id="PTHR46696:SF1">
    <property type="entry name" value="CYTOCHROME P450 YJIB-RELATED"/>
    <property type="match status" value="1"/>
</dbReference>
<keyword evidence="3 7" id="KW-0479">Metal-binding</keyword>
<evidence type="ECO:0000256" key="8">
    <source>
        <dbReference type="SAM" id="MobiDB-lite"/>
    </source>
</evidence>
<evidence type="ECO:0000313" key="10">
    <source>
        <dbReference type="Proteomes" id="UP000321424"/>
    </source>
</evidence>
<evidence type="ECO:0000256" key="3">
    <source>
        <dbReference type="ARBA" id="ARBA00022723"/>
    </source>
</evidence>
<evidence type="ECO:0008006" key="11">
    <source>
        <dbReference type="Google" id="ProtNLM"/>
    </source>
</evidence>
<dbReference type="PANTHER" id="PTHR46696">
    <property type="entry name" value="P450, PUTATIVE (EUROFUNG)-RELATED"/>
    <property type="match status" value="1"/>
</dbReference>